<evidence type="ECO:0000313" key="1">
    <source>
        <dbReference type="EMBL" id="NYY96091.1"/>
    </source>
</evidence>
<reference evidence="1" key="2">
    <citation type="submission" date="2020-06" db="EMBL/GenBank/DDBJ databases">
        <title>Whole Genome Sequence of Bradyrhizobium sp. Strain 323S2.</title>
        <authorList>
            <person name="Bromfield E.S.P."/>
        </authorList>
    </citation>
    <scope>NUCLEOTIDE SEQUENCE [LARGE SCALE GENOMIC DNA]</scope>
    <source>
        <strain evidence="1">323S2</strain>
    </source>
</reference>
<proteinExistence type="predicted"/>
<protein>
    <submittedName>
        <fullName evidence="1">Uncharacterized protein</fullName>
    </submittedName>
</protein>
<dbReference type="RefSeq" id="WP_166342355.1">
    <property type="nucleotide sequence ID" value="NZ_CP088280.1"/>
</dbReference>
<accession>A0A7Z0TTM1</accession>
<reference evidence="2 3" key="1">
    <citation type="journal article" date="2017" name="Syst. Appl. Microbiol.">
        <title>Soybeans inoculated with root zone soils of Canadian native legumes harbour diverse and novel Bradyrhizobium spp. that possess agricultural potential.</title>
        <authorList>
            <person name="Bromfield E.S.P."/>
            <person name="Cloutier S."/>
            <person name="Tambong J.T."/>
            <person name="Tran Thi T.V."/>
        </authorList>
    </citation>
    <scope>NUCLEOTIDE SEQUENCE [LARGE SCALE GENOMIC DNA]</scope>
    <source>
        <strain evidence="2 3">323S2</strain>
    </source>
</reference>
<evidence type="ECO:0000313" key="3">
    <source>
        <dbReference type="Proteomes" id="UP000564836"/>
    </source>
</evidence>
<reference evidence="2 3" key="3">
    <citation type="journal article" date="2022" name="Int. J. Syst. Evol. Microbiol.">
        <title>Strains of Bradyrhizobium barranii sp. nov. associated with legumes native to Canada are symbionts of soybeans and belong to different subspecies (subsp. barranii subsp. nov. and subsp. apii subsp. nov.) and symbiovars (sv. glycinearum and sv. septentrionale).</title>
        <authorList>
            <person name="Bromfield E.S.P."/>
            <person name="Cloutier S."/>
            <person name="Wasai-Hara S."/>
            <person name="Minamisawa K."/>
        </authorList>
    </citation>
    <scope>NUCLEOTIDE SEQUENCE [LARGE SCALE GENOMIC DNA]</scope>
    <source>
        <strain evidence="2 3">323S2</strain>
    </source>
</reference>
<evidence type="ECO:0000313" key="2">
    <source>
        <dbReference type="EMBL" id="UGX97122.1"/>
    </source>
</evidence>
<name>A0A7Z0TTM1_9BRAD</name>
<dbReference type="EMBL" id="CP088280">
    <property type="protein sequence ID" value="UGX97122.1"/>
    <property type="molecule type" value="Genomic_DNA"/>
</dbReference>
<sequence>MATKLLSHNAHREAGKSHLEYMRELLSKQGDDAKIDLHADHMRSLLAFASSDEH</sequence>
<dbReference type="EMBL" id="JACBFH010000001">
    <property type="protein sequence ID" value="NYY96091.1"/>
    <property type="molecule type" value="Genomic_DNA"/>
</dbReference>
<gene>
    <name evidence="2" type="ORF">G6321_00019110</name>
    <name evidence="1" type="ORF">G6321_49090</name>
</gene>
<dbReference type="Proteomes" id="UP000564836">
    <property type="component" value="Chromosome"/>
</dbReference>
<dbReference type="AlphaFoldDB" id="A0A7Z0TTM1"/>
<organism evidence="1">
    <name type="scientific">Bradyrhizobium barranii subsp. barranii</name>
    <dbReference type="NCBI Taxonomy" id="2823807"/>
    <lineage>
        <taxon>Bacteria</taxon>
        <taxon>Pseudomonadati</taxon>
        <taxon>Pseudomonadota</taxon>
        <taxon>Alphaproteobacteria</taxon>
        <taxon>Hyphomicrobiales</taxon>
        <taxon>Nitrobacteraceae</taxon>
        <taxon>Bradyrhizobium</taxon>
        <taxon>Bradyrhizobium barranii</taxon>
    </lineage>
</organism>